<dbReference type="InterPro" id="IPR008538">
    <property type="entry name" value="Uma2"/>
</dbReference>
<keyword evidence="3" id="KW-1185">Reference proteome</keyword>
<dbReference type="EMBL" id="CAJVQB010070796">
    <property type="protein sequence ID" value="CAG8842949.1"/>
    <property type="molecule type" value="Genomic_DNA"/>
</dbReference>
<dbReference type="Proteomes" id="UP000789901">
    <property type="component" value="Unassembled WGS sequence"/>
</dbReference>
<evidence type="ECO:0000259" key="1">
    <source>
        <dbReference type="Pfam" id="PF05685"/>
    </source>
</evidence>
<feature type="non-terminal residue" evidence="2">
    <location>
        <position position="1"/>
    </location>
</feature>
<comment type="caution">
    <text evidence="2">The sequence shown here is derived from an EMBL/GenBank/DDBJ whole genome shotgun (WGS) entry which is preliminary data.</text>
</comment>
<dbReference type="SUPFAM" id="SSF52980">
    <property type="entry name" value="Restriction endonuclease-like"/>
    <property type="match status" value="1"/>
</dbReference>
<evidence type="ECO:0000313" key="2">
    <source>
        <dbReference type="EMBL" id="CAG8842949.1"/>
    </source>
</evidence>
<proteinExistence type="predicted"/>
<evidence type="ECO:0000313" key="3">
    <source>
        <dbReference type="Proteomes" id="UP000789901"/>
    </source>
</evidence>
<dbReference type="InterPro" id="IPR011335">
    <property type="entry name" value="Restrct_endonuc-II-like"/>
</dbReference>
<protein>
    <submittedName>
        <fullName evidence="2">21361_t:CDS:1</fullName>
    </submittedName>
</protein>
<gene>
    <name evidence="2" type="ORF">GMARGA_LOCUS36268</name>
</gene>
<feature type="domain" description="Putative restriction endonuclease" evidence="1">
    <location>
        <begin position="16"/>
        <end position="126"/>
    </location>
</feature>
<feature type="non-terminal residue" evidence="2">
    <location>
        <position position="131"/>
    </location>
</feature>
<dbReference type="InterPro" id="IPR012296">
    <property type="entry name" value="Nuclease_put_TT1808"/>
</dbReference>
<organism evidence="2 3">
    <name type="scientific">Gigaspora margarita</name>
    <dbReference type="NCBI Taxonomy" id="4874"/>
    <lineage>
        <taxon>Eukaryota</taxon>
        <taxon>Fungi</taxon>
        <taxon>Fungi incertae sedis</taxon>
        <taxon>Mucoromycota</taxon>
        <taxon>Glomeromycotina</taxon>
        <taxon>Glomeromycetes</taxon>
        <taxon>Diversisporales</taxon>
        <taxon>Gigasporaceae</taxon>
        <taxon>Gigaspora</taxon>
    </lineage>
</organism>
<sequence>SAFRLRRLEDPNYPDKSTILSPDCAIVLKNRWNSLTDEDKRASFSSVAPNFIELRSKYDSAQLLHEKMKQWVNAGVDEAISIDFNKDPSEVRIYSFNPDTNAVVYRKEKDPVEVRSQVLEGLVLDMQDIRM</sequence>
<accession>A0ABN7WXC6</accession>
<dbReference type="Pfam" id="PF05685">
    <property type="entry name" value="Uma2"/>
    <property type="match status" value="1"/>
</dbReference>
<reference evidence="2 3" key="1">
    <citation type="submission" date="2021-06" db="EMBL/GenBank/DDBJ databases">
        <authorList>
            <person name="Kallberg Y."/>
            <person name="Tangrot J."/>
            <person name="Rosling A."/>
        </authorList>
    </citation>
    <scope>NUCLEOTIDE SEQUENCE [LARGE SCALE GENOMIC DNA]</scope>
    <source>
        <strain evidence="2 3">120-4 pot B 10/14</strain>
    </source>
</reference>
<name>A0ABN7WXC6_GIGMA</name>
<dbReference type="Gene3D" id="3.90.1570.10">
    <property type="entry name" value="tt1808, chain A"/>
    <property type="match status" value="1"/>
</dbReference>